<gene>
    <name evidence="10" type="ORF">D9R14_01300</name>
</gene>
<evidence type="ECO:0000259" key="9">
    <source>
        <dbReference type="PROSITE" id="PS51012"/>
    </source>
</evidence>
<dbReference type="RefSeq" id="WP_121621479.1">
    <property type="nucleotide sequence ID" value="NZ_JACIIW010000004.1"/>
</dbReference>
<keyword evidence="11" id="KW-1185">Reference proteome</keyword>
<evidence type="ECO:0000256" key="6">
    <source>
        <dbReference type="ARBA" id="ARBA00022989"/>
    </source>
</evidence>
<comment type="caution">
    <text evidence="10">The sequence shown here is derived from an EMBL/GenBank/DDBJ whole genome shotgun (WGS) entry which is preliminary data.</text>
</comment>
<keyword evidence="4" id="KW-1003">Cell membrane</keyword>
<dbReference type="GO" id="GO:0140359">
    <property type="term" value="F:ABC-type transporter activity"/>
    <property type="evidence" value="ECO:0007669"/>
    <property type="project" value="InterPro"/>
</dbReference>
<dbReference type="InterPro" id="IPR013525">
    <property type="entry name" value="ABC2_TM"/>
</dbReference>
<evidence type="ECO:0000256" key="7">
    <source>
        <dbReference type="ARBA" id="ARBA00023136"/>
    </source>
</evidence>
<keyword evidence="7 8" id="KW-0472">Membrane</keyword>
<dbReference type="Gene3D" id="3.40.1710.10">
    <property type="entry name" value="abc type-2 transporter like domain"/>
    <property type="match status" value="1"/>
</dbReference>
<dbReference type="PANTHER" id="PTHR30294">
    <property type="entry name" value="MEMBRANE COMPONENT OF ABC TRANSPORTER YHHJ-RELATED"/>
    <property type="match status" value="1"/>
</dbReference>
<dbReference type="Pfam" id="PF12698">
    <property type="entry name" value="ABC2_membrane_3"/>
    <property type="match status" value="1"/>
</dbReference>
<evidence type="ECO:0000313" key="11">
    <source>
        <dbReference type="Proteomes" id="UP000269692"/>
    </source>
</evidence>
<protein>
    <submittedName>
        <fullName evidence="10">ABC transporter permease</fullName>
    </submittedName>
</protein>
<evidence type="ECO:0000256" key="1">
    <source>
        <dbReference type="ARBA" id="ARBA00004651"/>
    </source>
</evidence>
<keyword evidence="5 8" id="KW-0812">Transmembrane</keyword>
<dbReference type="OrthoDB" id="9784671at2"/>
<dbReference type="InterPro" id="IPR047817">
    <property type="entry name" value="ABC2_TM_bact-type"/>
</dbReference>
<evidence type="ECO:0000256" key="2">
    <source>
        <dbReference type="ARBA" id="ARBA00007783"/>
    </source>
</evidence>
<feature type="transmembrane region" description="Helical" evidence="8">
    <location>
        <begin position="307"/>
        <end position="325"/>
    </location>
</feature>
<dbReference type="GO" id="GO:0005886">
    <property type="term" value="C:plasma membrane"/>
    <property type="evidence" value="ECO:0007669"/>
    <property type="project" value="UniProtKB-SubCell"/>
</dbReference>
<feature type="transmembrane region" description="Helical" evidence="8">
    <location>
        <begin position="195"/>
        <end position="216"/>
    </location>
</feature>
<comment type="similarity">
    <text evidence="2">Belongs to the ABC-2 integral membrane protein family.</text>
</comment>
<proteinExistence type="inferred from homology"/>
<feature type="transmembrane region" description="Helical" evidence="8">
    <location>
        <begin position="273"/>
        <end position="295"/>
    </location>
</feature>
<dbReference type="PROSITE" id="PS51012">
    <property type="entry name" value="ABC_TM2"/>
    <property type="match status" value="1"/>
</dbReference>
<evidence type="ECO:0000313" key="10">
    <source>
        <dbReference type="EMBL" id="RLP81664.1"/>
    </source>
</evidence>
<dbReference type="PANTHER" id="PTHR30294:SF29">
    <property type="entry name" value="MULTIDRUG ABC TRANSPORTER PERMEASE YBHS-RELATED"/>
    <property type="match status" value="1"/>
</dbReference>
<feature type="domain" description="ABC transmembrane type-2" evidence="9">
    <location>
        <begin position="143"/>
        <end position="386"/>
    </location>
</feature>
<dbReference type="EMBL" id="RCTF01000001">
    <property type="protein sequence ID" value="RLP81664.1"/>
    <property type="molecule type" value="Genomic_DNA"/>
</dbReference>
<keyword evidence="6 8" id="KW-1133">Transmembrane helix</keyword>
<name>A0A3L7ANG9_9HYPH</name>
<evidence type="ECO:0000256" key="3">
    <source>
        <dbReference type="ARBA" id="ARBA00022448"/>
    </source>
</evidence>
<evidence type="ECO:0000256" key="5">
    <source>
        <dbReference type="ARBA" id="ARBA00022692"/>
    </source>
</evidence>
<organism evidence="10 11">
    <name type="scientific">Xanthobacter tagetidis</name>
    <dbReference type="NCBI Taxonomy" id="60216"/>
    <lineage>
        <taxon>Bacteria</taxon>
        <taxon>Pseudomonadati</taxon>
        <taxon>Pseudomonadota</taxon>
        <taxon>Alphaproteobacteria</taxon>
        <taxon>Hyphomicrobiales</taxon>
        <taxon>Xanthobacteraceae</taxon>
        <taxon>Xanthobacter</taxon>
    </lineage>
</organism>
<feature type="transmembrane region" description="Helical" evidence="8">
    <location>
        <begin position="30"/>
        <end position="50"/>
    </location>
</feature>
<dbReference type="AlphaFoldDB" id="A0A3L7ANG9"/>
<feature type="transmembrane region" description="Helical" evidence="8">
    <location>
        <begin position="243"/>
        <end position="267"/>
    </location>
</feature>
<dbReference type="Proteomes" id="UP000269692">
    <property type="component" value="Unassembled WGS sequence"/>
</dbReference>
<feature type="transmembrane region" description="Helical" evidence="8">
    <location>
        <begin position="365"/>
        <end position="383"/>
    </location>
</feature>
<dbReference type="InterPro" id="IPR051449">
    <property type="entry name" value="ABC-2_transporter_component"/>
</dbReference>
<reference evidence="10 11" key="1">
    <citation type="submission" date="2018-10" db="EMBL/GenBank/DDBJ databases">
        <title>Xanthobacter tagetidis genome sequencing and assembly.</title>
        <authorList>
            <person name="Maclea K.S."/>
            <person name="Goen A.E."/>
            <person name="Fatima S.A."/>
        </authorList>
    </citation>
    <scope>NUCLEOTIDE SEQUENCE [LARGE SCALE GENOMIC DNA]</scope>
    <source>
        <strain evidence="10 11">ATCC 700314</strain>
    </source>
</reference>
<comment type="subcellular location">
    <subcellularLocation>
        <location evidence="1">Cell membrane</location>
        <topology evidence="1">Multi-pass membrane protein</topology>
    </subcellularLocation>
</comment>
<accession>A0A3L7ANG9</accession>
<evidence type="ECO:0000256" key="8">
    <source>
        <dbReference type="SAM" id="Phobius"/>
    </source>
</evidence>
<evidence type="ECO:0000256" key="4">
    <source>
        <dbReference type="ARBA" id="ARBA00022475"/>
    </source>
</evidence>
<keyword evidence="3" id="KW-0813">Transport</keyword>
<sequence>MTARTGVAGFLGRVTAMIVKEYIQLTRDRVTFATMIMIPLLQLVLFGYAINTTPRHLPTAVFSHENSDVSRAILAALRNTAFFSFVREAQSVEEAEHLVRAGEVLFFVEIPAGFERSLRRGDRPQILVAADATDPVGTGNALAALSGVVASALVRERFVGAIAEEAQGREATSQDAFEIVQHRRYNPAGTSQLNIVPGLLGTILTMTMLIFTALSVTREIERGTMESLLAMPIHPVEIMLGKIVPYVMVGILQAVLILGAGIILFAVPVEGSVAVLSAATLLFITANLSIGYTFSTLAQNQLQAVQMSFMFFLPSILLSGFMFPFSGMPQWAQWIGEGLPLTHYLRMVRGILLKGSGLSDLVRDGAALFGLMLLAMGIAVARFRQTLD</sequence>